<dbReference type="OrthoDB" id="1600564at2759"/>
<feature type="chain" id="PRO_5040250849" description="GDSL esterase/lipase" evidence="2">
    <location>
        <begin position="32"/>
        <end position="363"/>
    </location>
</feature>
<keyword evidence="4" id="KW-1185">Reference proteome</keyword>
<dbReference type="Gene3D" id="3.40.50.1110">
    <property type="entry name" value="SGNH hydrolase"/>
    <property type="match status" value="1"/>
</dbReference>
<feature type="signal peptide" evidence="2">
    <location>
        <begin position="1"/>
        <end position="31"/>
    </location>
</feature>
<proteinExistence type="inferred from homology"/>
<name>A0A9Q0R3T3_9MAGN</name>
<sequence>MMVIVSLSPSHKTIQCLFLLIFVVAVPVAVTSKVKKVPAIVIVFGDSSVDSGNNNRIQTILKSNFQPYGRDFEGGYPSGRFSNGRIPPDFISEALGGKKTVPAYLDPRFTIKDFSTGVCFASAGTGYDNATSNVLKVIPLWKQLENFKVYQKRLRQYLGFVKANQILREAVYLMSIGTNDFLENYYLVPGRSSQFSIGQYENFLAGIAENFVRQLYWLGGRKISLGGLPPMGCLPLERTSNIMTGSKCVDEYNDVAMDFNGKLPGMVLRLRKEMPGIRVVFSDTYRILFDIIDKHASFGFESAAVACCATGLYEMGFLCNRDNPFTCTDANKYVFWDSFHPTERTNQLISDYLMKTALAEFTS</sequence>
<dbReference type="PANTHER" id="PTHR45642:SF12">
    <property type="entry name" value="OS09G0132900 PROTEIN"/>
    <property type="match status" value="1"/>
</dbReference>
<dbReference type="InterPro" id="IPR036514">
    <property type="entry name" value="SGNH_hydro_sf"/>
</dbReference>
<dbReference type="Pfam" id="PF00657">
    <property type="entry name" value="Lipase_GDSL"/>
    <property type="match status" value="1"/>
</dbReference>
<evidence type="ECO:0008006" key="5">
    <source>
        <dbReference type="Google" id="ProtNLM"/>
    </source>
</evidence>
<gene>
    <name evidence="3" type="ORF">NE237_032871</name>
</gene>
<protein>
    <recommendedName>
        <fullName evidence="5">GDSL esterase/lipase</fullName>
    </recommendedName>
</protein>
<accession>A0A9Q0R3T3</accession>
<organism evidence="3 4">
    <name type="scientific">Protea cynaroides</name>
    <dbReference type="NCBI Taxonomy" id="273540"/>
    <lineage>
        <taxon>Eukaryota</taxon>
        <taxon>Viridiplantae</taxon>
        <taxon>Streptophyta</taxon>
        <taxon>Embryophyta</taxon>
        <taxon>Tracheophyta</taxon>
        <taxon>Spermatophyta</taxon>
        <taxon>Magnoliopsida</taxon>
        <taxon>Proteales</taxon>
        <taxon>Proteaceae</taxon>
        <taxon>Protea</taxon>
    </lineage>
</organism>
<evidence type="ECO:0000256" key="2">
    <source>
        <dbReference type="SAM" id="SignalP"/>
    </source>
</evidence>
<dbReference type="SUPFAM" id="SSF52266">
    <property type="entry name" value="SGNH hydrolase"/>
    <property type="match status" value="1"/>
</dbReference>
<dbReference type="InterPro" id="IPR050592">
    <property type="entry name" value="GDSL_lipolytic_enzyme"/>
</dbReference>
<dbReference type="CDD" id="cd01837">
    <property type="entry name" value="SGNH_plant_lipase_like"/>
    <property type="match status" value="1"/>
</dbReference>
<evidence type="ECO:0000313" key="3">
    <source>
        <dbReference type="EMBL" id="KAJ4982034.1"/>
    </source>
</evidence>
<reference evidence="3" key="1">
    <citation type="journal article" date="2023" name="Plant J.">
        <title>The genome of the king protea, Protea cynaroides.</title>
        <authorList>
            <person name="Chang J."/>
            <person name="Duong T.A."/>
            <person name="Schoeman C."/>
            <person name="Ma X."/>
            <person name="Roodt D."/>
            <person name="Barker N."/>
            <person name="Li Z."/>
            <person name="Van de Peer Y."/>
            <person name="Mizrachi E."/>
        </authorList>
    </citation>
    <scope>NUCLEOTIDE SEQUENCE</scope>
    <source>
        <tissue evidence="3">Young leaves</tissue>
    </source>
</reference>
<evidence type="ECO:0000256" key="1">
    <source>
        <dbReference type="ARBA" id="ARBA00008668"/>
    </source>
</evidence>
<dbReference type="InterPro" id="IPR001087">
    <property type="entry name" value="GDSL"/>
</dbReference>
<dbReference type="FunFam" id="3.40.50.1110:FF:000003">
    <property type="entry name" value="GDSL esterase/lipase APG"/>
    <property type="match status" value="1"/>
</dbReference>
<dbReference type="InterPro" id="IPR035669">
    <property type="entry name" value="SGNH_plant_lipase-like"/>
</dbReference>
<keyword evidence="2" id="KW-0732">Signal</keyword>
<comment type="similarity">
    <text evidence="1">Belongs to the 'GDSL' lipolytic enzyme family.</text>
</comment>
<dbReference type="EMBL" id="JAMYWD010000001">
    <property type="protein sequence ID" value="KAJ4982034.1"/>
    <property type="molecule type" value="Genomic_DNA"/>
</dbReference>
<dbReference type="PANTHER" id="PTHR45642">
    <property type="entry name" value="GDSL ESTERASE/LIPASE EXL3"/>
    <property type="match status" value="1"/>
</dbReference>
<evidence type="ECO:0000313" key="4">
    <source>
        <dbReference type="Proteomes" id="UP001141806"/>
    </source>
</evidence>
<dbReference type="Proteomes" id="UP001141806">
    <property type="component" value="Unassembled WGS sequence"/>
</dbReference>
<dbReference type="AlphaFoldDB" id="A0A9Q0R3T3"/>
<dbReference type="GO" id="GO:0016788">
    <property type="term" value="F:hydrolase activity, acting on ester bonds"/>
    <property type="evidence" value="ECO:0007669"/>
    <property type="project" value="InterPro"/>
</dbReference>
<comment type="caution">
    <text evidence="3">The sequence shown here is derived from an EMBL/GenBank/DDBJ whole genome shotgun (WGS) entry which is preliminary data.</text>
</comment>